<dbReference type="Pfam" id="PF00172">
    <property type="entry name" value="Zn_clus"/>
    <property type="match status" value="1"/>
</dbReference>
<dbReference type="PROSITE" id="PS00463">
    <property type="entry name" value="ZN2_CY6_FUNGAL_1"/>
    <property type="match status" value="1"/>
</dbReference>
<evidence type="ECO:0000256" key="6">
    <source>
        <dbReference type="ARBA" id="ARBA00023242"/>
    </source>
</evidence>
<keyword evidence="1" id="KW-0479">Metal-binding</keyword>
<dbReference type="PROSITE" id="PS50048">
    <property type="entry name" value="ZN2_CY6_FUNGAL_2"/>
    <property type="match status" value="1"/>
</dbReference>
<keyword evidence="2" id="KW-0862">Zinc</keyword>
<evidence type="ECO:0000256" key="5">
    <source>
        <dbReference type="ARBA" id="ARBA00023163"/>
    </source>
</evidence>
<dbReference type="GO" id="GO:0008270">
    <property type="term" value="F:zinc ion binding"/>
    <property type="evidence" value="ECO:0007669"/>
    <property type="project" value="InterPro"/>
</dbReference>
<evidence type="ECO:0000256" key="2">
    <source>
        <dbReference type="ARBA" id="ARBA00022833"/>
    </source>
</evidence>
<dbReference type="SUPFAM" id="SSF57701">
    <property type="entry name" value="Zn2/Cys6 DNA-binding domain"/>
    <property type="match status" value="1"/>
</dbReference>
<evidence type="ECO:0000256" key="3">
    <source>
        <dbReference type="ARBA" id="ARBA00023015"/>
    </source>
</evidence>
<proteinExistence type="predicted"/>
<feature type="domain" description="Zn(2)-C6 fungal-type" evidence="7">
    <location>
        <begin position="16"/>
        <end position="48"/>
    </location>
</feature>
<accession>A0A0H5C640</accession>
<dbReference type="SMART" id="SM00066">
    <property type="entry name" value="GAL4"/>
    <property type="match status" value="1"/>
</dbReference>
<evidence type="ECO:0000313" key="9">
    <source>
        <dbReference type="Proteomes" id="UP000038830"/>
    </source>
</evidence>
<dbReference type="InterPro" id="IPR036864">
    <property type="entry name" value="Zn2-C6_fun-type_DNA-bd_sf"/>
</dbReference>
<gene>
    <name evidence="8" type="primary">HAP1</name>
    <name evidence="8" type="ORF">BN1211_3838</name>
</gene>
<dbReference type="Gene3D" id="4.10.240.10">
    <property type="entry name" value="Zn(2)-C6 fungal-type DNA-binding domain"/>
    <property type="match status" value="1"/>
</dbReference>
<evidence type="ECO:0000313" key="8">
    <source>
        <dbReference type="EMBL" id="CEP23287.1"/>
    </source>
</evidence>
<keyword evidence="3" id="KW-0805">Transcription regulation</keyword>
<keyword evidence="4" id="KW-0238">DNA-binding</keyword>
<dbReference type="GO" id="GO:0005634">
    <property type="term" value="C:nucleus"/>
    <property type="evidence" value="ECO:0007669"/>
    <property type="project" value="TreeGrafter"/>
</dbReference>
<keyword evidence="5" id="KW-0804">Transcription</keyword>
<dbReference type="Pfam" id="PF04082">
    <property type="entry name" value="Fungal_trans"/>
    <property type="match status" value="1"/>
</dbReference>
<protein>
    <submittedName>
        <fullName evidence="8">HAP1 protein</fullName>
    </submittedName>
</protein>
<sequence>MEAADKPKKRQRMSVVCLNCKTRKIKCDKKRPACSNCVKCNVGHLCEYEPPHWVTRASMSSASNAIQAIAQQIEPNGTPLPALMPPISAPLAPFPETVNSPPRTASSDNAADAQMEVKEELMRLRAQIQSLQSSVVGSHELNTDTVDFYELYNALHTKRSSMEEHKPLCSVTHYKKDQFSAVLSGYFNLCCALFKAKYGDLKKKQESQKTRLDASLTEFLYLLGERESPEVVEVVSKFIQERMPKNDQNNNISFLLPNKHTKGTDTILSHVQSLLPTLGVIKLYLNRFYQFIYPYFPFVDKKVLNERIFTLLRAQDDESAVSIVIDDKFDMLSLAQLLIILRMVHIAQPSCTKDVVLKQNPISAELIGSAVTIISLFKITRKTKLSVIQTLILLRLYLLYAPEDGDGSELTQSQTLFAMIVQSAYAIGLNRDASNHPQMDFDKDLSNLWRRVWYGILDIDRVISTLAGHICCIQNLHSYNVEFPIVDETDSLIDREVTEEYRRSEPLLKMYYDLSNMVNNLANSPRVCDLLDLLNRMEVYVNINYSLETMQPLVESTSDAADVTNFINSKRFLHQFQVYSFKLAVYQSLTLHYESLEYQDPKKSREFLVKNLEAAQNVTNIACKFLMNQYNNYVDSDHKFYLNRFIENVFQRAMNTLICLLIRLYHASDLMSRSIGNNSEALVGEITELTFRIASGVNVLVQNTLGTKYYQAFKTSLKYKFYIRSLRSEGYKCIRDTIEFIDDKFLDDPAARLTMLLRIDLTLGTSTALKQLDSMNYLITSSREFLLQVKNIVSGFDILEDKSLSNEQVIWEPSFKQLSLNEIRGVQTVDDATLLRGLGVGEFLPREVEQTSNSLNLGQLLTVNGPVRFDDLFKTNEEYDDWLSRL</sequence>
<dbReference type="InterPro" id="IPR001138">
    <property type="entry name" value="Zn2Cys6_DnaBD"/>
</dbReference>
<dbReference type="PANTHER" id="PTHR31069:SF12">
    <property type="entry name" value="TRANSCRIPTION FACTOR DOMAIN-CONTAINING PROTEIN"/>
    <property type="match status" value="1"/>
</dbReference>
<dbReference type="GO" id="GO:0045944">
    <property type="term" value="P:positive regulation of transcription by RNA polymerase II"/>
    <property type="evidence" value="ECO:0007669"/>
    <property type="project" value="TreeGrafter"/>
</dbReference>
<dbReference type="GO" id="GO:0006351">
    <property type="term" value="P:DNA-templated transcription"/>
    <property type="evidence" value="ECO:0007669"/>
    <property type="project" value="InterPro"/>
</dbReference>
<dbReference type="Proteomes" id="UP000038830">
    <property type="component" value="Unassembled WGS sequence"/>
</dbReference>
<evidence type="ECO:0000256" key="4">
    <source>
        <dbReference type="ARBA" id="ARBA00023125"/>
    </source>
</evidence>
<organism evidence="8 9">
    <name type="scientific">Cyberlindnera jadinii (strain ATCC 18201 / CBS 1600 / BCRC 20928 / JCM 3617 / NBRC 0987 / NRRL Y-1542)</name>
    <name type="common">Torula yeast</name>
    <name type="synonym">Candida utilis</name>
    <dbReference type="NCBI Taxonomy" id="983966"/>
    <lineage>
        <taxon>Eukaryota</taxon>
        <taxon>Fungi</taxon>
        <taxon>Dikarya</taxon>
        <taxon>Ascomycota</taxon>
        <taxon>Saccharomycotina</taxon>
        <taxon>Saccharomycetes</taxon>
        <taxon>Phaffomycetales</taxon>
        <taxon>Phaffomycetaceae</taxon>
        <taxon>Cyberlindnera</taxon>
    </lineage>
</organism>
<dbReference type="GO" id="GO:0000978">
    <property type="term" value="F:RNA polymerase II cis-regulatory region sequence-specific DNA binding"/>
    <property type="evidence" value="ECO:0007669"/>
    <property type="project" value="TreeGrafter"/>
</dbReference>
<dbReference type="CDD" id="cd00067">
    <property type="entry name" value="GAL4"/>
    <property type="match status" value="1"/>
</dbReference>
<dbReference type="AlphaFoldDB" id="A0A0H5C640"/>
<evidence type="ECO:0000256" key="1">
    <source>
        <dbReference type="ARBA" id="ARBA00022723"/>
    </source>
</evidence>
<dbReference type="CDD" id="cd12148">
    <property type="entry name" value="fungal_TF_MHR"/>
    <property type="match status" value="1"/>
</dbReference>
<reference evidence="9" key="1">
    <citation type="journal article" date="2015" name="J. Biotechnol.">
        <title>The structure of the Cyberlindnera jadinii genome and its relation to Candida utilis analyzed by the occurrence of single nucleotide polymorphisms.</title>
        <authorList>
            <person name="Rupp O."/>
            <person name="Brinkrolf K."/>
            <person name="Buerth C."/>
            <person name="Kunigo M."/>
            <person name="Schneider J."/>
            <person name="Jaenicke S."/>
            <person name="Goesmann A."/>
            <person name="Puehler A."/>
            <person name="Jaeger K.-E."/>
            <person name="Ernst J.F."/>
        </authorList>
    </citation>
    <scope>NUCLEOTIDE SEQUENCE [LARGE SCALE GENOMIC DNA]</scope>
    <source>
        <strain evidence="9">ATCC 18201 / CBS 1600 / BCRC 20928 / JCM 3617 / NBRC 0987 / NRRL Y-1542</strain>
    </source>
</reference>
<evidence type="ECO:0000259" key="7">
    <source>
        <dbReference type="PROSITE" id="PS50048"/>
    </source>
</evidence>
<dbReference type="PANTHER" id="PTHR31069">
    <property type="entry name" value="OLEATE-ACTIVATED TRANSCRIPTION FACTOR 1-RELATED"/>
    <property type="match status" value="1"/>
</dbReference>
<dbReference type="GO" id="GO:0000981">
    <property type="term" value="F:DNA-binding transcription factor activity, RNA polymerase II-specific"/>
    <property type="evidence" value="ECO:0007669"/>
    <property type="project" value="InterPro"/>
</dbReference>
<keyword evidence="6" id="KW-0539">Nucleus</keyword>
<dbReference type="InterPro" id="IPR007219">
    <property type="entry name" value="XnlR_reg_dom"/>
</dbReference>
<dbReference type="EMBL" id="CDQK01000004">
    <property type="protein sequence ID" value="CEP23287.1"/>
    <property type="molecule type" value="Genomic_DNA"/>
</dbReference>
<dbReference type="InterPro" id="IPR050675">
    <property type="entry name" value="OAF3"/>
</dbReference>
<name>A0A0H5C640_CYBJN</name>